<protein>
    <recommendedName>
        <fullName evidence="3">DUF968 domain-containing protein</fullName>
    </recommendedName>
</protein>
<evidence type="ECO:0000313" key="1">
    <source>
        <dbReference type="EMBL" id="MSU08875.1"/>
    </source>
</evidence>
<evidence type="ECO:0000313" key="2">
    <source>
        <dbReference type="Proteomes" id="UP000433181"/>
    </source>
</evidence>
<reference evidence="1 2" key="1">
    <citation type="submission" date="2019-08" db="EMBL/GenBank/DDBJ databases">
        <title>In-depth cultivation of the pig gut microbiome towards novel bacterial diversity and tailored functional studies.</title>
        <authorList>
            <person name="Wylensek D."/>
            <person name="Hitch T.C.A."/>
            <person name="Clavel T."/>
        </authorList>
    </citation>
    <scope>NUCLEOTIDE SEQUENCE [LARGE SCALE GENOMIC DNA]</scope>
    <source>
        <strain evidence="1 2">WCA-693-APC-5D-A</strain>
    </source>
</reference>
<keyword evidence="2" id="KW-1185">Reference proteome</keyword>
<comment type="caution">
    <text evidence="1">The sequence shown here is derived from an EMBL/GenBank/DDBJ whole genome shotgun (WGS) entry which is preliminary data.</text>
</comment>
<sequence length="223" mass="25662">MPQELVLGRITDFRENGSVIIEAGVPNLDRAINRKYSKVLIAFKDGRRISPEQRSKAYALIKEIAEWMGDAPQATKETMKLEFRLNRMEGMARRAFSLSDVDMNTAADFITYLIDFIVENDIPTSEPLYRYAEDVGKYVYACTMNKKCCLCGRPAELHHCEGSRIGMGADRKEVNHLGRSVLPLCREHHDRIHQQPERIFFEKTHLIPVTADKAVCRLYRLKE</sequence>
<dbReference type="Proteomes" id="UP000433181">
    <property type="component" value="Unassembled WGS sequence"/>
</dbReference>
<dbReference type="AlphaFoldDB" id="A0A6I2UGH7"/>
<proteinExistence type="predicted"/>
<evidence type="ECO:0008006" key="3">
    <source>
        <dbReference type="Google" id="ProtNLM"/>
    </source>
</evidence>
<dbReference type="Pfam" id="PF16784">
    <property type="entry name" value="HNHc_6"/>
    <property type="match status" value="1"/>
</dbReference>
<gene>
    <name evidence="1" type="ORF">FYJ84_07755</name>
</gene>
<dbReference type="EMBL" id="VUNR01000013">
    <property type="protein sequence ID" value="MSU08875.1"/>
    <property type="molecule type" value="Genomic_DNA"/>
</dbReference>
<dbReference type="RefSeq" id="WP_154407039.1">
    <property type="nucleotide sequence ID" value="NZ_VUNR01000013.1"/>
</dbReference>
<organism evidence="1 2">
    <name type="scientific">Anaerovibrio slackiae</name>
    <dbReference type="NCBI Taxonomy" id="2652309"/>
    <lineage>
        <taxon>Bacteria</taxon>
        <taxon>Bacillati</taxon>
        <taxon>Bacillota</taxon>
        <taxon>Negativicutes</taxon>
        <taxon>Selenomonadales</taxon>
        <taxon>Selenomonadaceae</taxon>
        <taxon>Anaerovibrio</taxon>
    </lineage>
</organism>
<dbReference type="GeneID" id="96778809"/>
<accession>A0A6I2UGH7</accession>
<dbReference type="InterPro" id="IPR041242">
    <property type="entry name" value="HNHc_6"/>
</dbReference>
<name>A0A6I2UGH7_9FIRM</name>